<gene>
    <name evidence="5" type="ORF">GCM10012275_10070</name>
</gene>
<dbReference type="GO" id="GO:0005509">
    <property type="term" value="F:calcium ion binding"/>
    <property type="evidence" value="ECO:0007669"/>
    <property type="project" value="TreeGrafter"/>
</dbReference>
<comment type="caution">
    <text evidence="5">The sequence shown here is derived from an EMBL/GenBank/DDBJ whole genome shotgun (WGS) entry which is preliminary data.</text>
</comment>
<dbReference type="Proteomes" id="UP000637578">
    <property type="component" value="Unassembled WGS sequence"/>
</dbReference>
<evidence type="ECO:0000259" key="4">
    <source>
        <dbReference type="Pfam" id="PF08450"/>
    </source>
</evidence>
<reference evidence="5" key="1">
    <citation type="journal article" date="2014" name="Int. J. Syst. Evol. Microbiol.">
        <title>Complete genome sequence of Corynebacterium casei LMG S-19264T (=DSM 44701T), isolated from a smear-ripened cheese.</title>
        <authorList>
            <consortium name="US DOE Joint Genome Institute (JGI-PGF)"/>
            <person name="Walter F."/>
            <person name="Albersmeier A."/>
            <person name="Kalinowski J."/>
            <person name="Ruckert C."/>
        </authorList>
    </citation>
    <scope>NUCLEOTIDE SEQUENCE</scope>
    <source>
        <strain evidence="5">CGMCC 4.5737</strain>
    </source>
</reference>
<dbReference type="InterPro" id="IPR013658">
    <property type="entry name" value="SGL"/>
</dbReference>
<proteinExistence type="inferred from homology"/>
<dbReference type="GO" id="GO:0004341">
    <property type="term" value="F:gluconolactonase activity"/>
    <property type="evidence" value="ECO:0007669"/>
    <property type="project" value="TreeGrafter"/>
</dbReference>
<dbReference type="GO" id="GO:0019853">
    <property type="term" value="P:L-ascorbic acid biosynthetic process"/>
    <property type="evidence" value="ECO:0007669"/>
    <property type="project" value="TreeGrafter"/>
</dbReference>
<dbReference type="Gene3D" id="2.120.10.30">
    <property type="entry name" value="TolB, C-terminal domain"/>
    <property type="match status" value="1"/>
</dbReference>
<feature type="binding site" evidence="2">
    <location>
        <position position="152"/>
    </location>
    <ligand>
        <name>substrate</name>
    </ligand>
</feature>
<keyword evidence="6" id="KW-1185">Reference proteome</keyword>
<dbReference type="AlphaFoldDB" id="A0A8J3C6J6"/>
<feature type="domain" description="SMP-30/Gluconolactonase/LRE-like region" evidence="4">
    <location>
        <begin position="70"/>
        <end position="326"/>
    </location>
</feature>
<dbReference type="PRINTS" id="PR01790">
    <property type="entry name" value="SMP30FAMILY"/>
</dbReference>
<evidence type="ECO:0000256" key="2">
    <source>
        <dbReference type="PIRSR" id="PIRSR605511-2"/>
    </source>
</evidence>
<evidence type="ECO:0000313" key="5">
    <source>
        <dbReference type="EMBL" id="GGM41064.1"/>
    </source>
</evidence>
<feature type="region of interest" description="Disordered" evidence="3">
    <location>
        <begin position="170"/>
        <end position="192"/>
    </location>
</feature>
<comment type="similarity">
    <text evidence="1">Belongs to the SMP-30/CGR1 family.</text>
</comment>
<dbReference type="PANTHER" id="PTHR10907">
    <property type="entry name" value="REGUCALCIN"/>
    <property type="match status" value="1"/>
</dbReference>
<dbReference type="InterPro" id="IPR005511">
    <property type="entry name" value="SMP-30"/>
</dbReference>
<dbReference type="Pfam" id="PF08450">
    <property type="entry name" value="SGL"/>
    <property type="match status" value="1"/>
</dbReference>
<evidence type="ECO:0000256" key="1">
    <source>
        <dbReference type="ARBA" id="ARBA00008853"/>
    </source>
</evidence>
<protein>
    <submittedName>
        <fullName evidence="5">Calcium-binding protein</fullName>
    </submittedName>
</protein>
<evidence type="ECO:0000256" key="3">
    <source>
        <dbReference type="SAM" id="MobiDB-lite"/>
    </source>
</evidence>
<sequence>MMADRMGWGGHTLVTAPRPVRETCVGSTSTTVRVATRRGIRVFPDSALGRVRRMGDQGTLDVAVRTEAVLGVGPTWDSLYSSLLWVDALSSRVFRFTPGPDTNASLDMPQHVGAAKPRTVGGLVMNLRDGVALVDRDGSRRWLVYWAREGMRGTDAGVDPAGRLWASTSRYEKNDGRKSGKERKESAQQAQQLGGWLTQVEPDGSARVVVDGVGMGSGVAWSPDGRLLYYVDSPTRRVDVLVFDPTTGAAGRRRPLCEIEPEAGWPAGVCVDSDGCVWVALWDGWAVRRYTPEGRLDRELAVPVARPTACCFGGDDHSDLYVTTARAGLSPEVLAEQELAGSLLVITNVGNGLATPAFAG</sequence>
<dbReference type="EMBL" id="BMMK01000003">
    <property type="protein sequence ID" value="GGM41064.1"/>
    <property type="molecule type" value="Genomic_DNA"/>
</dbReference>
<organism evidence="5 6">
    <name type="scientific">Longimycelium tulufanense</name>
    <dbReference type="NCBI Taxonomy" id="907463"/>
    <lineage>
        <taxon>Bacteria</taxon>
        <taxon>Bacillati</taxon>
        <taxon>Actinomycetota</taxon>
        <taxon>Actinomycetes</taxon>
        <taxon>Pseudonocardiales</taxon>
        <taxon>Pseudonocardiaceae</taxon>
        <taxon>Longimycelium</taxon>
    </lineage>
</organism>
<dbReference type="InterPro" id="IPR011042">
    <property type="entry name" value="6-blade_b-propeller_TolB-like"/>
</dbReference>
<dbReference type="PANTHER" id="PTHR10907:SF47">
    <property type="entry name" value="REGUCALCIN"/>
    <property type="match status" value="1"/>
</dbReference>
<dbReference type="SUPFAM" id="SSF63829">
    <property type="entry name" value="Calcium-dependent phosphotriesterase"/>
    <property type="match status" value="1"/>
</dbReference>
<accession>A0A8J3C6J6</accession>
<reference evidence="5" key="2">
    <citation type="submission" date="2020-09" db="EMBL/GenBank/DDBJ databases">
        <authorList>
            <person name="Sun Q."/>
            <person name="Zhou Y."/>
        </authorList>
    </citation>
    <scope>NUCLEOTIDE SEQUENCE</scope>
    <source>
        <strain evidence="5">CGMCC 4.5737</strain>
    </source>
</reference>
<feature type="compositionally biased region" description="Basic and acidic residues" evidence="3">
    <location>
        <begin position="170"/>
        <end position="186"/>
    </location>
</feature>
<evidence type="ECO:0000313" key="6">
    <source>
        <dbReference type="Proteomes" id="UP000637578"/>
    </source>
</evidence>
<feature type="binding site" evidence="2">
    <location>
        <position position="172"/>
    </location>
    <ligand>
        <name>substrate</name>
    </ligand>
</feature>
<name>A0A8J3C6J6_9PSEU</name>